<dbReference type="InterPro" id="IPR000792">
    <property type="entry name" value="Tscrpt_reg_LuxR_C"/>
</dbReference>
<dbReference type="CDD" id="cd06170">
    <property type="entry name" value="LuxR_C_like"/>
    <property type="match status" value="1"/>
</dbReference>
<evidence type="ECO:0000259" key="7">
    <source>
        <dbReference type="PROSITE" id="PS50110"/>
    </source>
</evidence>
<keyword evidence="1 5" id="KW-0597">Phosphoprotein</keyword>
<keyword evidence="4" id="KW-0804">Transcription</keyword>
<dbReference type="Gene3D" id="3.40.50.2300">
    <property type="match status" value="1"/>
</dbReference>
<dbReference type="PRINTS" id="PR00038">
    <property type="entry name" value="HTHLUXR"/>
</dbReference>
<dbReference type="PROSITE" id="PS50110">
    <property type="entry name" value="RESPONSE_REGULATORY"/>
    <property type="match status" value="1"/>
</dbReference>
<dbReference type="SUPFAM" id="SSF46894">
    <property type="entry name" value="C-terminal effector domain of the bipartite response regulators"/>
    <property type="match status" value="1"/>
</dbReference>
<evidence type="ECO:0000256" key="2">
    <source>
        <dbReference type="ARBA" id="ARBA00023015"/>
    </source>
</evidence>
<dbReference type="InterPro" id="IPR016032">
    <property type="entry name" value="Sig_transdc_resp-reg_C-effctor"/>
</dbReference>
<organism evidence="8 9">
    <name type="scientific">Paenibacillus hexagrammi</name>
    <dbReference type="NCBI Taxonomy" id="2908839"/>
    <lineage>
        <taxon>Bacteria</taxon>
        <taxon>Bacillati</taxon>
        <taxon>Bacillota</taxon>
        <taxon>Bacilli</taxon>
        <taxon>Bacillales</taxon>
        <taxon>Paenibacillaceae</taxon>
        <taxon>Paenibacillus</taxon>
    </lineage>
</organism>
<proteinExistence type="predicted"/>
<evidence type="ECO:0000256" key="4">
    <source>
        <dbReference type="ARBA" id="ARBA00023163"/>
    </source>
</evidence>
<protein>
    <submittedName>
        <fullName evidence="8">Response regulator transcription factor</fullName>
    </submittedName>
</protein>
<dbReference type="SUPFAM" id="SSF52172">
    <property type="entry name" value="CheY-like"/>
    <property type="match status" value="1"/>
</dbReference>
<reference evidence="8 9" key="1">
    <citation type="journal article" date="2024" name="Int. J. Syst. Evol. Microbiol.">
        <title>Paenibacillus hexagrammi sp. nov., a novel bacterium isolated from the gut content of Hexagrammos agrammus.</title>
        <authorList>
            <person name="Jung H.K."/>
            <person name="Kim D.G."/>
            <person name="Zin H."/>
            <person name="Park J."/>
            <person name="Jung H."/>
            <person name="Kim Y.O."/>
            <person name="Kong H.J."/>
            <person name="Kim J.W."/>
            <person name="Kim Y.S."/>
        </authorList>
    </citation>
    <scope>NUCLEOTIDE SEQUENCE [LARGE SCALE GENOMIC DNA]</scope>
    <source>
        <strain evidence="8 9">YPD9-1</strain>
    </source>
</reference>
<feature type="modified residue" description="4-aspartylphosphate" evidence="5">
    <location>
        <position position="54"/>
    </location>
</feature>
<dbReference type="CDD" id="cd17535">
    <property type="entry name" value="REC_NarL-like"/>
    <property type="match status" value="1"/>
</dbReference>
<evidence type="ECO:0000313" key="9">
    <source>
        <dbReference type="Proteomes" id="UP001649230"/>
    </source>
</evidence>
<evidence type="ECO:0000259" key="6">
    <source>
        <dbReference type="PROSITE" id="PS50043"/>
    </source>
</evidence>
<evidence type="ECO:0000256" key="3">
    <source>
        <dbReference type="ARBA" id="ARBA00023125"/>
    </source>
</evidence>
<feature type="domain" description="HTH luxR-type" evidence="6">
    <location>
        <begin position="148"/>
        <end position="213"/>
    </location>
</feature>
<dbReference type="InterPro" id="IPR058245">
    <property type="entry name" value="NreC/VraR/RcsB-like_REC"/>
</dbReference>
<dbReference type="SMART" id="SM00448">
    <property type="entry name" value="REC"/>
    <property type="match status" value="1"/>
</dbReference>
<keyword evidence="3" id="KW-0238">DNA-binding</keyword>
<dbReference type="InterPro" id="IPR001789">
    <property type="entry name" value="Sig_transdc_resp-reg_receiver"/>
</dbReference>
<keyword evidence="2" id="KW-0805">Transcription regulation</keyword>
<dbReference type="RefSeq" id="WP_235117709.1">
    <property type="nucleotide sequence ID" value="NZ_CP090978.1"/>
</dbReference>
<accession>A0ABY3SD64</accession>
<dbReference type="Pfam" id="PF00196">
    <property type="entry name" value="GerE"/>
    <property type="match status" value="1"/>
</dbReference>
<evidence type="ECO:0000256" key="1">
    <source>
        <dbReference type="ARBA" id="ARBA00022553"/>
    </source>
</evidence>
<dbReference type="InterPro" id="IPR039420">
    <property type="entry name" value="WalR-like"/>
</dbReference>
<dbReference type="PANTHER" id="PTHR43214">
    <property type="entry name" value="TWO-COMPONENT RESPONSE REGULATOR"/>
    <property type="match status" value="1"/>
</dbReference>
<evidence type="ECO:0000256" key="5">
    <source>
        <dbReference type="PROSITE-ProRule" id="PRU00169"/>
    </source>
</evidence>
<dbReference type="Proteomes" id="UP001649230">
    <property type="component" value="Chromosome"/>
</dbReference>
<dbReference type="EMBL" id="CP090978">
    <property type="protein sequence ID" value="UJF31363.1"/>
    <property type="molecule type" value="Genomic_DNA"/>
</dbReference>
<dbReference type="PROSITE" id="PS50043">
    <property type="entry name" value="HTH_LUXR_2"/>
    <property type="match status" value="1"/>
</dbReference>
<dbReference type="PANTHER" id="PTHR43214:SF43">
    <property type="entry name" value="TWO-COMPONENT RESPONSE REGULATOR"/>
    <property type="match status" value="1"/>
</dbReference>
<sequence length="215" mass="23959">MIKVVLIDNQRLLVEGIKSILEKADDIQVAGFAFDTKSALQLCQQHQPEVVILDIHMQGVDGIALTGQIHKQFPQSKIIILTGRQEMDSVVQAMNQGACGYMLKHINPDELIMTVRSTALGLSVMHKEVLVKFTRSLPVTESPEAPPAPKLPFELTEREIDIIKHVVEGRENMEIAKSLFLSLGTVKKTLSIILKKVDVKDRVELAVYAMKNNII</sequence>
<dbReference type="Pfam" id="PF00072">
    <property type="entry name" value="Response_reg"/>
    <property type="match status" value="1"/>
</dbReference>
<keyword evidence="9" id="KW-1185">Reference proteome</keyword>
<dbReference type="InterPro" id="IPR011006">
    <property type="entry name" value="CheY-like_superfamily"/>
</dbReference>
<name>A0ABY3SD64_9BACL</name>
<feature type="domain" description="Response regulatory" evidence="7">
    <location>
        <begin position="3"/>
        <end position="119"/>
    </location>
</feature>
<evidence type="ECO:0000313" key="8">
    <source>
        <dbReference type="EMBL" id="UJF31363.1"/>
    </source>
</evidence>
<dbReference type="SMART" id="SM00421">
    <property type="entry name" value="HTH_LUXR"/>
    <property type="match status" value="1"/>
</dbReference>
<gene>
    <name evidence="8" type="ORF">L0M14_16125</name>
</gene>